<name>A0A1H1Q063_9FLAO</name>
<sequence>MKKTDAYIWCFGALLCANAFLSCTKDEFKGPEFESTRQYSIVETSKAYSQYYTKAEPVSFVISEIFSDEKLLAEPCDLTDFGEVLQGYFQDLMTDPYFDFELINYYSELNRKYVTFYEGENYYGANGEYDQLAKKRIRDLEKFWNLNREIRLNGQHTSTLNDREILTDMIESFDRTVRNREQAYKKADKLLELNRQSANIPENPYFALDAFTRSNGLLVIGDGLLESLIAIGIDEEVAFTAILSHEWWHQAQYENDEKWDYIDQLPTQAEKSRFSELEADFAAAYYMTHKRGATYNWKRIEDYFNLSFNVGDCLTSSDQHHGTSDQRLAAAKLGYALADSAQKKGFILTPEEVHEAFLEVYESKIL</sequence>
<proteinExistence type="predicted"/>
<organism evidence="1 2">
    <name type="scientific">Christiangramia echinicola</name>
    <dbReference type="NCBI Taxonomy" id="279359"/>
    <lineage>
        <taxon>Bacteria</taxon>
        <taxon>Pseudomonadati</taxon>
        <taxon>Bacteroidota</taxon>
        <taxon>Flavobacteriia</taxon>
        <taxon>Flavobacteriales</taxon>
        <taxon>Flavobacteriaceae</taxon>
        <taxon>Christiangramia</taxon>
    </lineage>
</organism>
<evidence type="ECO:0000313" key="2">
    <source>
        <dbReference type="Proteomes" id="UP000198858"/>
    </source>
</evidence>
<keyword evidence="2" id="KW-1185">Reference proteome</keyword>
<dbReference type="EMBL" id="LT629745">
    <property type="protein sequence ID" value="SDS16349.1"/>
    <property type="molecule type" value="Genomic_DNA"/>
</dbReference>
<dbReference type="Proteomes" id="UP000198858">
    <property type="component" value="Chromosome I"/>
</dbReference>
<dbReference type="PROSITE" id="PS51257">
    <property type="entry name" value="PROKAR_LIPOPROTEIN"/>
    <property type="match status" value="1"/>
</dbReference>
<accession>A0A1H1Q063</accession>
<evidence type="ECO:0000313" key="1">
    <source>
        <dbReference type="EMBL" id="SDS16349.1"/>
    </source>
</evidence>
<dbReference type="AlphaFoldDB" id="A0A1H1Q063"/>
<dbReference type="RefSeq" id="WP_089662750.1">
    <property type="nucleotide sequence ID" value="NZ_LT629745.1"/>
</dbReference>
<gene>
    <name evidence="1" type="ORF">SAMN04488552_2310</name>
</gene>
<dbReference type="STRING" id="1250231.SAMN04488552_2310"/>
<protein>
    <submittedName>
        <fullName evidence="1">Uncharacterized protein</fullName>
    </submittedName>
</protein>
<reference evidence="1 2" key="1">
    <citation type="submission" date="2016-10" db="EMBL/GenBank/DDBJ databases">
        <authorList>
            <person name="Varghese N."/>
            <person name="Submissions S."/>
        </authorList>
    </citation>
    <scope>NUCLEOTIDE SEQUENCE [LARGE SCALE GENOMIC DNA]</scope>
    <source>
        <strain evidence="1 2">Mar_2010_102</strain>
    </source>
</reference>